<evidence type="ECO:0000313" key="1">
    <source>
        <dbReference type="EMBL" id="PWN26788.1"/>
    </source>
</evidence>
<protein>
    <submittedName>
        <fullName evidence="1">Uncharacterized protein</fullName>
    </submittedName>
</protein>
<name>A0A316UPS9_9BASI</name>
<dbReference type="GeneID" id="37025701"/>
<dbReference type="Proteomes" id="UP000245884">
    <property type="component" value="Unassembled WGS sequence"/>
</dbReference>
<evidence type="ECO:0000313" key="2">
    <source>
        <dbReference type="Proteomes" id="UP000245884"/>
    </source>
</evidence>
<reference evidence="1 2" key="1">
    <citation type="journal article" date="2018" name="Mol. Biol. Evol.">
        <title>Broad Genomic Sampling Reveals a Smut Pathogenic Ancestry of the Fungal Clade Ustilaginomycotina.</title>
        <authorList>
            <person name="Kijpornyongpan T."/>
            <person name="Mondo S.J."/>
            <person name="Barry K."/>
            <person name="Sandor L."/>
            <person name="Lee J."/>
            <person name="Lipzen A."/>
            <person name="Pangilinan J."/>
            <person name="LaButti K."/>
            <person name="Hainaut M."/>
            <person name="Henrissat B."/>
            <person name="Grigoriev I.V."/>
            <person name="Spatafora J.W."/>
            <person name="Aime M.C."/>
        </authorList>
    </citation>
    <scope>NUCLEOTIDE SEQUENCE [LARGE SCALE GENOMIC DNA]</scope>
    <source>
        <strain evidence="1 2">MCA 5214</strain>
    </source>
</reference>
<keyword evidence="2" id="KW-1185">Reference proteome</keyword>
<gene>
    <name evidence="1" type="ORF">BDZ90DRAFT_192172</name>
</gene>
<dbReference type="EMBL" id="KZ819670">
    <property type="protein sequence ID" value="PWN26788.1"/>
    <property type="molecule type" value="Genomic_DNA"/>
</dbReference>
<accession>A0A316UPS9</accession>
<proteinExistence type="predicted"/>
<dbReference type="RefSeq" id="XP_025361400.1">
    <property type="nucleotide sequence ID" value="XM_025503878.1"/>
</dbReference>
<sequence>MKFWGTPGLRAAYKDVQLTHILNALLLQDMNKAGWRQLKGLTASERGGAISEWAELEKKAPVTQADVLTPEQLQRLAAKSKERGKEFRAKGTFANAPLKATHAAKGTILRVLCRGAADKEGPKKGSQESEQLVGTLYAAFRHVIGGAHCEYCGVELTMLQLTKEGVRQRKASGAVGRANFPFNLSLDRRDPGRLGGHYALNNLAVVS</sequence>
<organism evidence="1 2">
    <name type="scientific">Jaminaea rosea</name>
    <dbReference type="NCBI Taxonomy" id="1569628"/>
    <lineage>
        <taxon>Eukaryota</taxon>
        <taxon>Fungi</taxon>
        <taxon>Dikarya</taxon>
        <taxon>Basidiomycota</taxon>
        <taxon>Ustilaginomycotina</taxon>
        <taxon>Exobasidiomycetes</taxon>
        <taxon>Microstromatales</taxon>
        <taxon>Microstromatales incertae sedis</taxon>
        <taxon>Jaminaea</taxon>
    </lineage>
</organism>
<dbReference type="AlphaFoldDB" id="A0A316UPS9"/>